<keyword evidence="6" id="KW-1185">Reference proteome</keyword>
<dbReference type="EMBL" id="CP036200">
    <property type="protein sequence ID" value="QBF83762.1"/>
    <property type="molecule type" value="Genomic_DNA"/>
</dbReference>
<protein>
    <submittedName>
        <fullName evidence="5">Linear amide C-N hydrolase</fullName>
    </submittedName>
</protein>
<dbReference type="AlphaFoldDB" id="A0A411PK11"/>
<dbReference type="InterPro" id="IPR029055">
    <property type="entry name" value="Ntn_hydrolases_N"/>
</dbReference>
<keyword evidence="2 5" id="KW-0378">Hydrolase</keyword>
<name>A0A411PK11_9GAMM</name>
<gene>
    <name evidence="5" type="ORF">EXU30_14465</name>
</gene>
<evidence type="ECO:0000256" key="1">
    <source>
        <dbReference type="ARBA" id="ARBA00006625"/>
    </source>
</evidence>
<feature type="chain" id="PRO_5019204974" evidence="3">
    <location>
        <begin position="22"/>
        <end position="324"/>
    </location>
</feature>
<dbReference type="KEGG" id="smai:EXU30_14465"/>
<dbReference type="OrthoDB" id="9794717at2"/>
<dbReference type="PROSITE" id="PS51257">
    <property type="entry name" value="PROKAR_LIPOPROTEIN"/>
    <property type="match status" value="1"/>
</dbReference>
<evidence type="ECO:0000313" key="5">
    <source>
        <dbReference type="EMBL" id="QBF83762.1"/>
    </source>
</evidence>
<evidence type="ECO:0000256" key="2">
    <source>
        <dbReference type="ARBA" id="ARBA00022801"/>
    </source>
</evidence>
<dbReference type="Pfam" id="PF02275">
    <property type="entry name" value="CBAH"/>
    <property type="match status" value="1"/>
</dbReference>
<dbReference type="SUPFAM" id="SSF56235">
    <property type="entry name" value="N-terminal nucleophile aminohydrolases (Ntn hydrolases)"/>
    <property type="match status" value="1"/>
</dbReference>
<dbReference type="GO" id="GO:0016787">
    <property type="term" value="F:hydrolase activity"/>
    <property type="evidence" value="ECO:0007669"/>
    <property type="project" value="UniProtKB-KW"/>
</dbReference>
<evidence type="ECO:0000259" key="4">
    <source>
        <dbReference type="Pfam" id="PF02275"/>
    </source>
</evidence>
<accession>A0A411PK11</accession>
<dbReference type="PANTHER" id="PTHR35527:SF2">
    <property type="entry name" value="HYDROLASE"/>
    <property type="match status" value="1"/>
</dbReference>
<feature type="domain" description="Choloylglycine hydrolase/NAAA C-terminal" evidence="4">
    <location>
        <begin position="22"/>
        <end position="210"/>
    </location>
</feature>
<proteinExistence type="inferred from homology"/>
<dbReference type="InterPro" id="IPR052193">
    <property type="entry name" value="Peptidase_C59"/>
</dbReference>
<keyword evidence="3" id="KW-0732">Signal</keyword>
<dbReference type="Proteomes" id="UP000291106">
    <property type="component" value="Chromosome"/>
</dbReference>
<feature type="signal peptide" evidence="3">
    <location>
        <begin position="1"/>
        <end position="21"/>
    </location>
</feature>
<sequence length="324" mass="35577">MKKSIIAFAIAATVSAGFAQACTTAVYGNDQAQMTMRTMDWFGQDQAVVVGTGKGMATQYSETDGVETTSKFAALKIESFNPGVVAEAMNENGFEARILYLGKEAGTKFAADTAEKPNVDAGMVPTWAVDNFDNVADVINALQQVDVVPTGICDLPNHEGECIYPPVHYQFADASGNAAVVEFIDGEMKVYTEYGANYMSNDPAFDQHLKADAEKVEPNATINPLDRRLRAKVIVEDLYTRNVTDINKAKLSLKAVGATVFAGYDQLDKEVNDIFPTLWTNYTDRTNKTWTLDRYDSWAAEQYSFEQFDTTAAKRVVLGQNPNL</sequence>
<comment type="similarity">
    <text evidence="1">Belongs to the peptidase C59 family.</text>
</comment>
<evidence type="ECO:0000256" key="3">
    <source>
        <dbReference type="SAM" id="SignalP"/>
    </source>
</evidence>
<dbReference type="Gene3D" id="3.60.60.10">
    <property type="entry name" value="Penicillin V Acylase, Chain A"/>
    <property type="match status" value="1"/>
</dbReference>
<evidence type="ECO:0000313" key="6">
    <source>
        <dbReference type="Proteomes" id="UP000291106"/>
    </source>
</evidence>
<reference evidence="5 6" key="1">
    <citation type="submission" date="2019-02" db="EMBL/GenBank/DDBJ databases">
        <title>Shewanella sp. D4-2 isolated from Dokdo Island.</title>
        <authorList>
            <person name="Baek K."/>
        </authorList>
    </citation>
    <scope>NUCLEOTIDE SEQUENCE [LARGE SCALE GENOMIC DNA]</scope>
    <source>
        <strain evidence="5 6">D4-2</strain>
    </source>
</reference>
<dbReference type="PANTHER" id="PTHR35527">
    <property type="entry name" value="CHOLOYLGLYCINE HYDROLASE"/>
    <property type="match status" value="1"/>
</dbReference>
<organism evidence="5 6">
    <name type="scientific">Shewanella maritima</name>
    <dbReference type="NCBI Taxonomy" id="2520507"/>
    <lineage>
        <taxon>Bacteria</taxon>
        <taxon>Pseudomonadati</taxon>
        <taxon>Pseudomonadota</taxon>
        <taxon>Gammaproteobacteria</taxon>
        <taxon>Alteromonadales</taxon>
        <taxon>Shewanellaceae</taxon>
        <taxon>Shewanella</taxon>
    </lineage>
</organism>
<dbReference type="RefSeq" id="WP_130601199.1">
    <property type="nucleotide sequence ID" value="NZ_CP036200.1"/>
</dbReference>
<dbReference type="InterPro" id="IPR029132">
    <property type="entry name" value="CBAH/NAAA_C"/>
</dbReference>